<accession>A0A444IRV7</accession>
<name>A0A444IRV7_9BACT</name>
<organism evidence="1 2">
    <name type="scientific">Candidatus Electrothrix aarhusensis</name>
    <dbReference type="NCBI Taxonomy" id="1859131"/>
    <lineage>
        <taxon>Bacteria</taxon>
        <taxon>Pseudomonadati</taxon>
        <taxon>Thermodesulfobacteriota</taxon>
        <taxon>Desulfobulbia</taxon>
        <taxon>Desulfobulbales</taxon>
        <taxon>Desulfobulbaceae</taxon>
        <taxon>Candidatus Electrothrix</taxon>
    </lineage>
</organism>
<sequence length="76" mass="8267">MENKPAKPKIDFEIDDNANAALVISCGNCSTATKIPSEELSPDSHIKCSGCNYAFEITADDITAIKQYLDDAKKML</sequence>
<reference evidence="1 2" key="1">
    <citation type="submission" date="2017-01" db="EMBL/GenBank/DDBJ databases">
        <title>The cable genome- insights into the physiology and evolution of filamentous bacteria capable of sulfide oxidation via long distance electron transfer.</title>
        <authorList>
            <person name="Schreiber L."/>
            <person name="Bjerg J.T."/>
            <person name="Boggild A."/>
            <person name="Van De Vossenberg J."/>
            <person name="Meysman F."/>
            <person name="Nielsen L.P."/>
            <person name="Schramm A."/>
            <person name="Kjeldsen K.U."/>
        </authorList>
    </citation>
    <scope>NUCLEOTIDE SEQUENCE [LARGE SCALE GENOMIC DNA]</scope>
    <source>
        <strain evidence="1">MCF</strain>
    </source>
</reference>
<evidence type="ECO:0000313" key="1">
    <source>
        <dbReference type="EMBL" id="RWX43609.1"/>
    </source>
</evidence>
<dbReference type="AlphaFoldDB" id="A0A444IRV7"/>
<evidence type="ECO:0008006" key="3">
    <source>
        <dbReference type="Google" id="ProtNLM"/>
    </source>
</evidence>
<evidence type="ECO:0000313" key="2">
    <source>
        <dbReference type="Proteomes" id="UP000287853"/>
    </source>
</evidence>
<gene>
    <name evidence="1" type="ORF">H206_02632</name>
</gene>
<protein>
    <recommendedName>
        <fullName evidence="3">MJ0042 family finger-like domain-containing protein</fullName>
    </recommendedName>
</protein>
<dbReference type="Proteomes" id="UP000287853">
    <property type="component" value="Unassembled WGS sequence"/>
</dbReference>
<dbReference type="EMBL" id="MTKO01000115">
    <property type="protein sequence ID" value="RWX43609.1"/>
    <property type="molecule type" value="Genomic_DNA"/>
</dbReference>
<comment type="caution">
    <text evidence="1">The sequence shown here is derived from an EMBL/GenBank/DDBJ whole genome shotgun (WGS) entry which is preliminary data.</text>
</comment>
<proteinExistence type="predicted"/>
<keyword evidence="2" id="KW-1185">Reference proteome</keyword>